<comment type="caution">
    <text evidence="2">The sequence shown here is derived from an EMBL/GenBank/DDBJ whole genome shotgun (WGS) entry which is preliminary data.</text>
</comment>
<organism evidence="2 3">
    <name type="scientific">Lacrimispora xylanisolvens</name>
    <dbReference type="NCBI Taxonomy" id="384636"/>
    <lineage>
        <taxon>Bacteria</taxon>
        <taxon>Bacillati</taxon>
        <taxon>Bacillota</taxon>
        <taxon>Clostridia</taxon>
        <taxon>Lachnospirales</taxon>
        <taxon>Lachnospiraceae</taxon>
        <taxon>Lacrimispora</taxon>
    </lineage>
</organism>
<evidence type="ECO:0000313" key="3">
    <source>
        <dbReference type="Proteomes" id="UP000237749"/>
    </source>
</evidence>
<keyword evidence="1" id="KW-1133">Transmembrane helix</keyword>
<feature type="transmembrane region" description="Helical" evidence="1">
    <location>
        <begin position="153"/>
        <end position="173"/>
    </location>
</feature>
<keyword evidence="3" id="KW-1185">Reference proteome</keyword>
<dbReference type="PANTHER" id="PTHR36833:SF1">
    <property type="entry name" value="INTEGRAL MEMBRANE TRANSPORT PROTEIN"/>
    <property type="match status" value="1"/>
</dbReference>
<proteinExistence type="predicted"/>
<dbReference type="PANTHER" id="PTHR36833">
    <property type="entry name" value="SLR0610 PROTEIN-RELATED"/>
    <property type="match status" value="1"/>
</dbReference>
<dbReference type="Pfam" id="PF06182">
    <property type="entry name" value="ABC2_membrane_6"/>
    <property type="match status" value="1"/>
</dbReference>
<accession>A0A2S6HDK6</accession>
<evidence type="ECO:0000313" key="2">
    <source>
        <dbReference type="EMBL" id="PPK75481.1"/>
    </source>
</evidence>
<dbReference type="Proteomes" id="UP000237749">
    <property type="component" value="Unassembled WGS sequence"/>
</dbReference>
<feature type="transmembrane region" description="Helical" evidence="1">
    <location>
        <begin position="66"/>
        <end position="85"/>
    </location>
</feature>
<feature type="transmembrane region" description="Helical" evidence="1">
    <location>
        <begin position="120"/>
        <end position="141"/>
    </location>
</feature>
<gene>
    <name evidence="2" type="ORF">BXY41_12014</name>
</gene>
<reference evidence="2 3" key="1">
    <citation type="submission" date="2018-02" db="EMBL/GenBank/DDBJ databases">
        <title>Genomic Encyclopedia of Archaeal and Bacterial Type Strains, Phase II (KMG-II): from individual species to whole genera.</title>
        <authorList>
            <person name="Goeker M."/>
        </authorList>
    </citation>
    <scope>NUCLEOTIDE SEQUENCE [LARGE SCALE GENOMIC DNA]</scope>
    <source>
        <strain evidence="2 3">DSM 3808</strain>
    </source>
</reference>
<sequence>MVDNFKILIRLYRQYAKMDLLWFLRDTRYFFIQLVSDVVSGGCTIAGVCLLSANFKNFSGMTQNEVLFMMGYALFIDGIFMVFFMGNNTGMVSRIIGRGQLDHIMIQPVPLWAELLAQGFSPVSGSPIMIFGIGLTAYGAIRAGLPINAFTILLFLFYSICSIVIVMSFIYLISCSAFYAPAAAEEIAGVGKELFSSLKTYPLGNMKGFQKHIFLSLIPVGLCAWLPSTLLIKAGKYGLEAVFVPEAFYLPIAAAIFSFIAIITFKKGMNYYETYGSPRYSGFGHR</sequence>
<feature type="transmembrane region" description="Helical" evidence="1">
    <location>
        <begin position="30"/>
        <end position="54"/>
    </location>
</feature>
<name>A0A2S6HDK6_9FIRM</name>
<dbReference type="EMBL" id="PTJA01000020">
    <property type="protein sequence ID" value="PPK75481.1"/>
    <property type="molecule type" value="Genomic_DNA"/>
</dbReference>
<feature type="transmembrane region" description="Helical" evidence="1">
    <location>
        <begin position="213"/>
        <end position="235"/>
    </location>
</feature>
<feature type="transmembrane region" description="Helical" evidence="1">
    <location>
        <begin position="247"/>
        <end position="265"/>
    </location>
</feature>
<protein>
    <submittedName>
        <fullName evidence="2">ABC-2 type transport system permease protein</fullName>
    </submittedName>
</protein>
<dbReference type="AlphaFoldDB" id="A0A2S6HDK6"/>
<keyword evidence="1" id="KW-0472">Membrane</keyword>
<keyword evidence="1" id="KW-0812">Transmembrane</keyword>
<dbReference type="InterPro" id="IPR010390">
    <property type="entry name" value="ABC-2_transporter-like"/>
</dbReference>
<evidence type="ECO:0000256" key="1">
    <source>
        <dbReference type="SAM" id="Phobius"/>
    </source>
</evidence>